<proteinExistence type="predicted"/>
<keyword evidence="1" id="KW-0732">Signal</keyword>
<sequence>MAKIMKIMVMLLVPLGFITTVGVTAQAKAQSTPKSIRGTWYQYRGKNKFFVIKITKNNVYVNSKLTYSTKKSGANKIFIQSLSKKVTHGSGVSYILNGHYKYEYQTFGEFWLSKEKISNRRVLKNYHHMDHYNVFTKNKIKHNYSYHKDSFKDIGR</sequence>
<feature type="chain" id="PRO_5039529365" description="Surface layer protein A domain-containing protein" evidence="1">
    <location>
        <begin position="26"/>
        <end position="156"/>
    </location>
</feature>
<reference evidence="2 3" key="1">
    <citation type="submission" date="2017-09" db="EMBL/GenBank/DDBJ databases">
        <title>Genome sequence of Lactobacillus brevis D7.</title>
        <authorList>
            <person name="Kwon M.-S."/>
            <person name="Lim S.K."/>
            <person name="Choi H.-J."/>
        </authorList>
    </citation>
    <scope>NUCLEOTIDE SEQUENCE [LARGE SCALE GENOMIC DNA]</scope>
    <source>
        <strain evidence="2 3">D7</strain>
    </source>
</reference>
<organism evidence="2 3">
    <name type="scientific">Levilactobacillus brevis</name>
    <name type="common">Lactobacillus brevis</name>
    <dbReference type="NCBI Taxonomy" id="1580"/>
    <lineage>
        <taxon>Bacteria</taxon>
        <taxon>Bacillati</taxon>
        <taxon>Bacillota</taxon>
        <taxon>Bacilli</taxon>
        <taxon>Lactobacillales</taxon>
        <taxon>Lactobacillaceae</taxon>
        <taxon>Levilactobacillus</taxon>
    </lineage>
</organism>
<evidence type="ECO:0000256" key="1">
    <source>
        <dbReference type="SAM" id="SignalP"/>
    </source>
</evidence>
<feature type="signal peptide" evidence="1">
    <location>
        <begin position="1"/>
        <end position="25"/>
    </location>
</feature>
<dbReference type="RefSeq" id="WP_096110608.1">
    <property type="nucleotide sequence ID" value="NZ_CP031186.1"/>
</dbReference>
<protein>
    <recommendedName>
        <fullName evidence="4">Surface layer protein A domain-containing protein</fullName>
    </recommendedName>
</protein>
<gene>
    <name evidence="2" type="ORF">CNR29_13660</name>
</gene>
<comment type="caution">
    <text evidence="2">The sequence shown here is derived from an EMBL/GenBank/DDBJ whole genome shotgun (WGS) entry which is preliminary data.</text>
</comment>
<name>A0A2A3TUS7_LEVBR</name>
<dbReference type="Proteomes" id="UP000217918">
    <property type="component" value="Unassembled WGS sequence"/>
</dbReference>
<accession>A0A2A3TUS7</accession>
<evidence type="ECO:0008006" key="4">
    <source>
        <dbReference type="Google" id="ProtNLM"/>
    </source>
</evidence>
<evidence type="ECO:0000313" key="2">
    <source>
        <dbReference type="EMBL" id="PBQ22439.1"/>
    </source>
</evidence>
<dbReference type="EMBL" id="NVYO01000003">
    <property type="protein sequence ID" value="PBQ22439.1"/>
    <property type="molecule type" value="Genomic_DNA"/>
</dbReference>
<dbReference type="AlphaFoldDB" id="A0A2A3TUS7"/>
<evidence type="ECO:0000313" key="3">
    <source>
        <dbReference type="Proteomes" id="UP000217918"/>
    </source>
</evidence>